<keyword evidence="2" id="KW-1185">Reference proteome</keyword>
<dbReference type="EMBL" id="CACRXK020003235">
    <property type="protein sequence ID" value="CAB3997952.1"/>
    <property type="molecule type" value="Genomic_DNA"/>
</dbReference>
<protein>
    <submittedName>
        <fullName evidence="1">Uncharacterized protein</fullName>
    </submittedName>
</protein>
<dbReference type="PANTHER" id="PTHR47018">
    <property type="entry name" value="CXC DOMAIN-CONTAINING PROTEIN-RELATED"/>
    <property type="match status" value="1"/>
</dbReference>
<name>A0A7D9E1M6_PARCT</name>
<evidence type="ECO:0000313" key="2">
    <source>
        <dbReference type="Proteomes" id="UP001152795"/>
    </source>
</evidence>
<reference evidence="1" key="1">
    <citation type="submission" date="2020-04" db="EMBL/GenBank/DDBJ databases">
        <authorList>
            <person name="Alioto T."/>
            <person name="Alioto T."/>
            <person name="Gomez Garrido J."/>
        </authorList>
    </citation>
    <scope>NUCLEOTIDE SEQUENCE</scope>
    <source>
        <strain evidence="1">A484AB</strain>
    </source>
</reference>
<evidence type="ECO:0000313" key="1">
    <source>
        <dbReference type="EMBL" id="CAB3997952.1"/>
    </source>
</evidence>
<dbReference type="OrthoDB" id="6711362at2759"/>
<comment type="caution">
    <text evidence="1">The sequence shown here is derived from an EMBL/GenBank/DDBJ whole genome shotgun (WGS) entry which is preliminary data.</text>
</comment>
<proteinExistence type="predicted"/>
<dbReference type="AlphaFoldDB" id="A0A7D9E1M6"/>
<dbReference type="Proteomes" id="UP001152795">
    <property type="component" value="Unassembled WGS sequence"/>
</dbReference>
<organism evidence="1 2">
    <name type="scientific">Paramuricea clavata</name>
    <name type="common">Red gorgonian</name>
    <name type="synonym">Violescent sea-whip</name>
    <dbReference type="NCBI Taxonomy" id="317549"/>
    <lineage>
        <taxon>Eukaryota</taxon>
        <taxon>Metazoa</taxon>
        <taxon>Cnidaria</taxon>
        <taxon>Anthozoa</taxon>
        <taxon>Octocorallia</taxon>
        <taxon>Malacalcyonacea</taxon>
        <taxon>Plexauridae</taxon>
        <taxon>Paramuricea</taxon>
    </lineage>
</organism>
<accession>A0A7D9E1M6</accession>
<gene>
    <name evidence="1" type="ORF">PACLA_8A085645</name>
</gene>
<sequence>MHAALFYEVRLYEVPYYARWGPIYLAEMHQLPEKVLEEFKKGNFVVKRSAADFNQVSPDQAQEWLNATGKKGGGVVGITKTASALSRWALSYNLRSHVAAETALMFNCKTDDSLIHKEGGLSRQIHDNDAENALYLTLQRFNAFSLCVSNEELQNIATKDLATSEIEQSLLNARSLGQSQLEEFVKNVVVSARDTDVLLLLLAHLHLITSKVWIAAGTAKKPTFIPLDDVYRKLPAESEKAILQFHAITGCDTTSYLFGHSKKTSWTVLKDYFHLLLSLGEGTLTTDTLKRAETFVCRIYKTKVPSVDMARFLLFAKAGTPDILPPTSDAVKYHIMRAHYQAMVWRQVHCRKQILPKPEESGWKLMDDKLVPVLMTRDPIPKACVEMITCKCTTGCATLRCKCKKANIVCSGLCCCGKSENDLSINKLPQSMSMMCL</sequence>